<sequence>MHPCKNVVKVNATYGYLGLGNQIPEDSEFLVIFRTFEIGCLGAQRCCRWADSILYLTWGHSNLLKEHLNRFWAMNPDAREDLVFDPGRRTSRFEAQDKGRRLQTKEKGERLVDGDKAVLEMLKCHDEFGVIMLYEFPLNEGENGIDGTGEGVPLLLNQNMPRIMSKEQIDYQPIDDLGSMSSSDEDGPSWTKYSMFKQKDLERTEVKLGMNFALAAEFRTLLRNYAILIGYGFTTSSRIANKYLEQLRDDSILGTSAMRKTMRRELCIDADMLLVLLVEMKIIKIFPIAVAIVEVELKNSRLISGLSYLIDKRVR</sequence>
<dbReference type="AlphaFoldDB" id="A0A6V7P5A7"/>
<accession>A0A6V7P5A7</accession>
<name>A0A6V7P5A7_ANACO</name>
<dbReference type="EMBL" id="LR862145">
    <property type="protein sequence ID" value="CAD1826023.1"/>
    <property type="molecule type" value="Genomic_DNA"/>
</dbReference>
<protein>
    <submittedName>
        <fullName evidence="1">Uncharacterized protein</fullName>
    </submittedName>
</protein>
<evidence type="ECO:0000313" key="1">
    <source>
        <dbReference type="EMBL" id="CAD1826023.1"/>
    </source>
</evidence>
<gene>
    <name evidence="1" type="ORF">CB5_LOCUS9234</name>
</gene>
<organism evidence="1">
    <name type="scientific">Ananas comosus var. bracteatus</name>
    <name type="common">red pineapple</name>
    <dbReference type="NCBI Taxonomy" id="296719"/>
    <lineage>
        <taxon>Eukaryota</taxon>
        <taxon>Viridiplantae</taxon>
        <taxon>Streptophyta</taxon>
        <taxon>Embryophyta</taxon>
        <taxon>Tracheophyta</taxon>
        <taxon>Spermatophyta</taxon>
        <taxon>Magnoliopsida</taxon>
        <taxon>Liliopsida</taxon>
        <taxon>Poales</taxon>
        <taxon>Bromeliaceae</taxon>
        <taxon>Bromelioideae</taxon>
        <taxon>Ananas</taxon>
    </lineage>
</organism>
<proteinExistence type="predicted"/>
<reference evidence="1" key="1">
    <citation type="submission" date="2020-07" db="EMBL/GenBank/DDBJ databases">
        <authorList>
            <person name="Lin J."/>
        </authorList>
    </citation>
    <scope>NUCLEOTIDE SEQUENCE</scope>
</reference>